<sequence>MEASIADMEPSAKAESYIGDVKLYLNPSGMQEAMHSKFLTNQLIKEAHSKTTPSERNAIEFSELTIGEVPTNENHKSKNPPYSPVFPYWSV</sequence>
<evidence type="ECO:0000313" key="1">
    <source>
        <dbReference type="EMBL" id="KAL0442237.1"/>
    </source>
</evidence>
<reference evidence="1" key="1">
    <citation type="submission" date="2020-06" db="EMBL/GenBank/DDBJ databases">
        <authorList>
            <person name="Li T."/>
            <person name="Hu X."/>
            <person name="Zhang T."/>
            <person name="Song X."/>
            <person name="Zhang H."/>
            <person name="Dai N."/>
            <person name="Sheng W."/>
            <person name="Hou X."/>
            <person name="Wei L."/>
        </authorList>
    </citation>
    <scope>NUCLEOTIDE SEQUENCE</scope>
    <source>
        <strain evidence="1">G02</strain>
        <tissue evidence="1">Leaf</tissue>
    </source>
</reference>
<reference evidence="1" key="2">
    <citation type="journal article" date="2024" name="Plant">
        <title>Genomic evolution and insights into agronomic trait innovations of Sesamum species.</title>
        <authorList>
            <person name="Miao H."/>
            <person name="Wang L."/>
            <person name="Qu L."/>
            <person name="Liu H."/>
            <person name="Sun Y."/>
            <person name="Le M."/>
            <person name="Wang Q."/>
            <person name="Wei S."/>
            <person name="Zheng Y."/>
            <person name="Lin W."/>
            <person name="Duan Y."/>
            <person name="Cao H."/>
            <person name="Xiong S."/>
            <person name="Wang X."/>
            <person name="Wei L."/>
            <person name="Li C."/>
            <person name="Ma Q."/>
            <person name="Ju M."/>
            <person name="Zhao R."/>
            <person name="Li G."/>
            <person name="Mu C."/>
            <person name="Tian Q."/>
            <person name="Mei H."/>
            <person name="Zhang T."/>
            <person name="Gao T."/>
            <person name="Zhang H."/>
        </authorList>
    </citation>
    <scope>NUCLEOTIDE SEQUENCE</scope>
    <source>
        <strain evidence="1">G02</strain>
    </source>
</reference>
<name>A0AAW2WKU6_SESRA</name>
<dbReference type="AlphaFoldDB" id="A0AAW2WKU6"/>
<accession>A0AAW2WKU6</accession>
<dbReference type="EMBL" id="JACGWJ010000001">
    <property type="protein sequence ID" value="KAL0442237.1"/>
    <property type="molecule type" value="Genomic_DNA"/>
</dbReference>
<proteinExistence type="predicted"/>
<comment type="caution">
    <text evidence="1">The sequence shown here is derived from an EMBL/GenBank/DDBJ whole genome shotgun (WGS) entry which is preliminary data.</text>
</comment>
<organism evidence="1">
    <name type="scientific">Sesamum radiatum</name>
    <name type="common">Black benniseed</name>
    <dbReference type="NCBI Taxonomy" id="300843"/>
    <lineage>
        <taxon>Eukaryota</taxon>
        <taxon>Viridiplantae</taxon>
        <taxon>Streptophyta</taxon>
        <taxon>Embryophyta</taxon>
        <taxon>Tracheophyta</taxon>
        <taxon>Spermatophyta</taxon>
        <taxon>Magnoliopsida</taxon>
        <taxon>eudicotyledons</taxon>
        <taxon>Gunneridae</taxon>
        <taxon>Pentapetalae</taxon>
        <taxon>asterids</taxon>
        <taxon>lamiids</taxon>
        <taxon>Lamiales</taxon>
        <taxon>Pedaliaceae</taxon>
        <taxon>Sesamum</taxon>
    </lineage>
</organism>
<protein>
    <submittedName>
        <fullName evidence="1">Uncharacterized protein</fullName>
    </submittedName>
</protein>
<gene>
    <name evidence="1" type="ORF">Sradi_0162600</name>
</gene>